<dbReference type="EMBL" id="JAQNDN010000026">
    <property type="protein sequence ID" value="MDC0674841.1"/>
    <property type="molecule type" value="Genomic_DNA"/>
</dbReference>
<reference evidence="1 2" key="1">
    <citation type="submission" date="2022-11" db="EMBL/GenBank/DDBJ databases">
        <title>Minimal conservation of predation-associated metabolite biosynthetic gene clusters underscores biosynthetic potential of Myxococcota including descriptions for ten novel species: Archangium lansinium sp. nov., Myxococcus landrumus sp. nov., Nannocystis bai.</title>
        <authorList>
            <person name="Ahearne A."/>
            <person name="Stevens C."/>
            <person name="Dowd S."/>
        </authorList>
    </citation>
    <scope>NUCLEOTIDE SEQUENCE [LARGE SCALE GENOMIC DNA]</scope>
    <source>
        <strain evidence="1 2">NCELM</strain>
    </source>
</reference>
<evidence type="ECO:0000313" key="1">
    <source>
        <dbReference type="EMBL" id="MDC0674841.1"/>
    </source>
</evidence>
<comment type="caution">
    <text evidence="1">The sequence shown here is derived from an EMBL/GenBank/DDBJ whole genome shotgun (WGS) entry which is preliminary data.</text>
</comment>
<sequence>RICVLAEPDRALVLRAGGTALVPGECAAAPKPRGGSLRVRAEDGHTGATASRWLRTRRGATTVLTATPAAKPKLVERERCTGQVGSDRAEE</sequence>
<accession>A0ABT5BPJ6</accession>
<feature type="non-terminal residue" evidence="1">
    <location>
        <position position="1"/>
    </location>
</feature>
<dbReference type="Proteomes" id="UP001217838">
    <property type="component" value="Unassembled WGS sequence"/>
</dbReference>
<name>A0ABT5BPJ6_9BACT</name>
<organism evidence="1 2">
    <name type="scientific">Nannocystis radixulma</name>
    <dbReference type="NCBI Taxonomy" id="2995305"/>
    <lineage>
        <taxon>Bacteria</taxon>
        <taxon>Pseudomonadati</taxon>
        <taxon>Myxococcota</taxon>
        <taxon>Polyangia</taxon>
        <taxon>Nannocystales</taxon>
        <taxon>Nannocystaceae</taxon>
        <taxon>Nannocystis</taxon>
    </lineage>
</organism>
<gene>
    <name evidence="1" type="ORF">POL58_44235</name>
</gene>
<dbReference type="RefSeq" id="WP_272009392.1">
    <property type="nucleotide sequence ID" value="NZ_JAQNDN010000026.1"/>
</dbReference>
<keyword evidence="2" id="KW-1185">Reference proteome</keyword>
<proteinExistence type="predicted"/>
<protein>
    <submittedName>
        <fullName evidence="1">Uncharacterized protein</fullName>
    </submittedName>
</protein>
<evidence type="ECO:0000313" key="2">
    <source>
        <dbReference type="Proteomes" id="UP001217838"/>
    </source>
</evidence>